<evidence type="ECO:0000256" key="3">
    <source>
        <dbReference type="PROSITE-ProRule" id="PRU00708"/>
    </source>
</evidence>
<dbReference type="PANTHER" id="PTHR47447">
    <property type="entry name" value="OS03G0856100 PROTEIN"/>
    <property type="match status" value="1"/>
</dbReference>
<feature type="repeat" description="PPR" evidence="3">
    <location>
        <begin position="244"/>
        <end position="278"/>
    </location>
</feature>
<dbReference type="OrthoDB" id="185373at2759"/>
<dbReference type="GO" id="GO:0045727">
    <property type="term" value="P:positive regulation of translation"/>
    <property type="evidence" value="ECO:0007669"/>
    <property type="project" value="TreeGrafter"/>
</dbReference>
<keyword evidence="6" id="KW-1185">Reference proteome</keyword>
<comment type="caution">
    <text evidence="5">The sequence shown here is derived from an EMBL/GenBank/DDBJ whole genome shotgun (WGS) entry which is preliminary data.</text>
</comment>
<dbReference type="Pfam" id="PF01535">
    <property type="entry name" value="PPR"/>
    <property type="match status" value="2"/>
</dbReference>
<sequence length="702" mass="78954">MAYFSASPSSSSPAREAHLLCCNSLFPLNLSQLGTHENLNFRLKSHQTNPSLRIFCKLSSQEPEIKDRTQESASPDQTALSPSKRHVWVNPKNPLAAKLIQRTEFARHISLVKLGESLNSCSPTVENVSGTLSVLADYEITDQDAVAVLKNLSNPKTARLVLHYFRKKLRSCREIVLYNATMKVSRKYKDLEGAQKLFDEMLETGIKPNIVTFSTLISCARRCYSRDKVAEWCEKMQTFGLEQDDATCSIMVNAYGEVGEVDAALSLYEHARSEKWRLDALAYSTLIKIYGLRGDFGKCLNLYDEMKALKVRPIASVYNSLMDAMISAKKPWKAKSIYQEMMENEIEPTWGTYSALIRSYSRLRYGRDAIAIYKEMKEKGFGLNVALYNYLLSMCADIGFTDEAFAIFEDMKNSGTSKPDKWTYSSLITIYSCSGLVEKAEATLNEMLGSGLEPNIIVLTSIIQCYGKAGRTCDVVRTFDRLSDFGINPDERFIGSLLNVLTQVRKEEISELTVCIEKANPKLGYFVNLLVHEENLDKERLKGEANELFGSVCVDVRKPYLNTLIDLCVNVARQEWARGLFEFGLEKGIYEGVMSKTPSIWSLNLKSLSSGAALTALRIWVNGLSSAVESGEELPNLLGINTGHGKHKYPKKRLAGLFEAHLKELNAPFREATDKVGWFETTKVEVLTWLESRRTREDAICV</sequence>
<protein>
    <submittedName>
        <fullName evidence="5">Pentatricopeptide repeat-containing protein</fullName>
    </submittedName>
</protein>
<evidence type="ECO:0000313" key="5">
    <source>
        <dbReference type="EMBL" id="GER48135.1"/>
    </source>
</evidence>
<dbReference type="PROSITE" id="PS51375">
    <property type="entry name" value="PPR"/>
    <property type="match status" value="8"/>
</dbReference>
<evidence type="ECO:0000256" key="1">
    <source>
        <dbReference type="ARBA" id="ARBA00007626"/>
    </source>
</evidence>
<feature type="repeat" description="PPR" evidence="3">
    <location>
        <begin position="455"/>
        <end position="489"/>
    </location>
</feature>
<dbReference type="Pfam" id="PF17177">
    <property type="entry name" value="PPR_long"/>
    <property type="match status" value="1"/>
</dbReference>
<accession>A0A5A7QRZ8</accession>
<dbReference type="AlphaFoldDB" id="A0A5A7QRZ8"/>
<dbReference type="InterPro" id="IPR011990">
    <property type="entry name" value="TPR-like_helical_dom_sf"/>
</dbReference>
<dbReference type="NCBIfam" id="TIGR00756">
    <property type="entry name" value="PPR"/>
    <property type="match status" value="7"/>
</dbReference>
<name>A0A5A7QRZ8_STRAF</name>
<dbReference type="PANTHER" id="PTHR47447:SF12">
    <property type="entry name" value="PENTATRICOPEPTIDE REPEAT-CONTAINING PROTEIN ATP4 HOMOLOG, CHLOROPLASTIC"/>
    <property type="match status" value="1"/>
</dbReference>
<dbReference type="GO" id="GO:0003729">
    <property type="term" value="F:mRNA binding"/>
    <property type="evidence" value="ECO:0007669"/>
    <property type="project" value="TreeGrafter"/>
</dbReference>
<dbReference type="Proteomes" id="UP000325081">
    <property type="component" value="Unassembled WGS sequence"/>
</dbReference>
<dbReference type="EMBL" id="BKCP01008181">
    <property type="protein sequence ID" value="GER48135.1"/>
    <property type="molecule type" value="Genomic_DNA"/>
</dbReference>
<feature type="repeat" description="PPR" evidence="3">
    <location>
        <begin position="420"/>
        <end position="454"/>
    </location>
</feature>
<feature type="repeat" description="PPR" evidence="3">
    <location>
        <begin position="349"/>
        <end position="383"/>
    </location>
</feature>
<dbReference type="Pfam" id="PF13041">
    <property type="entry name" value="PPR_2"/>
    <property type="match status" value="2"/>
</dbReference>
<dbReference type="SUPFAM" id="SSF48452">
    <property type="entry name" value="TPR-like"/>
    <property type="match status" value="1"/>
</dbReference>
<dbReference type="InterPro" id="IPR033443">
    <property type="entry name" value="PROP1-like_PPR_dom"/>
</dbReference>
<feature type="repeat" description="PPR" evidence="3">
    <location>
        <begin position="174"/>
        <end position="208"/>
    </location>
</feature>
<reference evidence="6" key="1">
    <citation type="journal article" date="2019" name="Curr. Biol.">
        <title>Genome Sequence of Striga asiatica Provides Insight into the Evolution of Plant Parasitism.</title>
        <authorList>
            <person name="Yoshida S."/>
            <person name="Kim S."/>
            <person name="Wafula E.K."/>
            <person name="Tanskanen J."/>
            <person name="Kim Y.M."/>
            <person name="Honaas L."/>
            <person name="Yang Z."/>
            <person name="Spallek T."/>
            <person name="Conn C.E."/>
            <person name="Ichihashi Y."/>
            <person name="Cheong K."/>
            <person name="Cui S."/>
            <person name="Der J.P."/>
            <person name="Gundlach H."/>
            <person name="Jiao Y."/>
            <person name="Hori C."/>
            <person name="Ishida J.K."/>
            <person name="Kasahara H."/>
            <person name="Kiba T."/>
            <person name="Kim M.S."/>
            <person name="Koo N."/>
            <person name="Laohavisit A."/>
            <person name="Lee Y.H."/>
            <person name="Lumba S."/>
            <person name="McCourt P."/>
            <person name="Mortimer J.C."/>
            <person name="Mutuku J.M."/>
            <person name="Nomura T."/>
            <person name="Sasaki-Sekimoto Y."/>
            <person name="Seto Y."/>
            <person name="Wang Y."/>
            <person name="Wakatake T."/>
            <person name="Sakakibara H."/>
            <person name="Demura T."/>
            <person name="Yamaguchi S."/>
            <person name="Yoneyama K."/>
            <person name="Manabe R.I."/>
            <person name="Nelson D.C."/>
            <person name="Schulman A.H."/>
            <person name="Timko M.P."/>
            <person name="dePamphilis C.W."/>
            <person name="Choi D."/>
            <person name="Shirasu K."/>
        </authorList>
    </citation>
    <scope>NUCLEOTIDE SEQUENCE [LARGE SCALE GENOMIC DNA]</scope>
    <source>
        <strain evidence="6">cv. UVA1</strain>
    </source>
</reference>
<feature type="repeat" description="PPR" evidence="3">
    <location>
        <begin position="384"/>
        <end position="418"/>
    </location>
</feature>
<proteinExistence type="inferred from homology"/>
<organism evidence="5 6">
    <name type="scientific">Striga asiatica</name>
    <name type="common">Asiatic witchweed</name>
    <name type="synonym">Buchnera asiatica</name>
    <dbReference type="NCBI Taxonomy" id="4170"/>
    <lineage>
        <taxon>Eukaryota</taxon>
        <taxon>Viridiplantae</taxon>
        <taxon>Streptophyta</taxon>
        <taxon>Embryophyta</taxon>
        <taxon>Tracheophyta</taxon>
        <taxon>Spermatophyta</taxon>
        <taxon>Magnoliopsida</taxon>
        <taxon>eudicotyledons</taxon>
        <taxon>Gunneridae</taxon>
        <taxon>Pentapetalae</taxon>
        <taxon>asterids</taxon>
        <taxon>lamiids</taxon>
        <taxon>Lamiales</taxon>
        <taxon>Orobanchaceae</taxon>
        <taxon>Buchnereae</taxon>
        <taxon>Striga</taxon>
    </lineage>
</organism>
<dbReference type="InterPro" id="IPR002625">
    <property type="entry name" value="Smr_dom"/>
</dbReference>
<dbReference type="SMART" id="SM00463">
    <property type="entry name" value="SMR"/>
    <property type="match status" value="1"/>
</dbReference>
<dbReference type="Gene3D" id="1.25.40.10">
    <property type="entry name" value="Tetratricopeptide repeat domain"/>
    <property type="match status" value="3"/>
</dbReference>
<feature type="domain" description="Smr" evidence="4">
    <location>
        <begin position="603"/>
        <end position="687"/>
    </location>
</feature>
<keyword evidence="2" id="KW-0677">Repeat</keyword>
<feature type="repeat" description="PPR" evidence="3">
    <location>
        <begin position="279"/>
        <end position="313"/>
    </location>
</feature>
<feature type="repeat" description="PPR" evidence="3">
    <location>
        <begin position="314"/>
        <end position="348"/>
    </location>
</feature>
<comment type="similarity">
    <text evidence="1">Belongs to the PPR family. P subfamily.</text>
</comment>
<dbReference type="GO" id="GO:0009570">
    <property type="term" value="C:chloroplast stroma"/>
    <property type="evidence" value="ECO:0007669"/>
    <property type="project" value="TreeGrafter"/>
</dbReference>
<dbReference type="InterPro" id="IPR002885">
    <property type="entry name" value="PPR_rpt"/>
</dbReference>
<evidence type="ECO:0000313" key="6">
    <source>
        <dbReference type="Proteomes" id="UP000325081"/>
    </source>
</evidence>
<dbReference type="GO" id="GO:0042134">
    <property type="term" value="F:rRNA primary transcript binding"/>
    <property type="evidence" value="ECO:0007669"/>
    <property type="project" value="TreeGrafter"/>
</dbReference>
<dbReference type="PROSITE" id="PS50828">
    <property type="entry name" value="SMR"/>
    <property type="match status" value="1"/>
</dbReference>
<gene>
    <name evidence="5" type="ORF">STAS_25294</name>
</gene>
<evidence type="ECO:0000259" key="4">
    <source>
        <dbReference type="PROSITE" id="PS50828"/>
    </source>
</evidence>
<evidence type="ECO:0000256" key="2">
    <source>
        <dbReference type="ARBA" id="ARBA00022737"/>
    </source>
</evidence>